<dbReference type="EMBL" id="VAUP01000035">
    <property type="protein sequence ID" value="TLX41688.1"/>
    <property type="molecule type" value="Genomic_DNA"/>
</dbReference>
<sequence length="93" mass="10192">MQAVVGVRSYRVYAFTCEDPEARVRRHMAGLAIAYGGPAALARALRLARKAAFRGGIGYDPARHAALVRLARSRPARPRDSAQTDRAFRDQAP</sequence>
<accession>A0A6C1KBM3</accession>
<organism evidence="2 3">
    <name type="scientific">Xanthobacter autotrophicus</name>
    <dbReference type="NCBI Taxonomy" id="280"/>
    <lineage>
        <taxon>Bacteria</taxon>
        <taxon>Pseudomonadati</taxon>
        <taxon>Pseudomonadota</taxon>
        <taxon>Alphaproteobacteria</taxon>
        <taxon>Hyphomicrobiales</taxon>
        <taxon>Xanthobacteraceae</taxon>
        <taxon>Xanthobacter</taxon>
    </lineage>
</organism>
<reference evidence="2 3" key="1">
    <citation type="submission" date="2019-05" db="EMBL/GenBank/DDBJ databases">
        <authorList>
            <person name="Zhou X."/>
        </authorList>
    </citation>
    <scope>NUCLEOTIDE SEQUENCE [LARGE SCALE GENOMIC DNA]</scope>
    <source>
        <strain evidence="2 3">DSM 432</strain>
    </source>
</reference>
<gene>
    <name evidence="2" type="ORF">FBQ73_16315</name>
</gene>
<evidence type="ECO:0000313" key="3">
    <source>
        <dbReference type="Proteomes" id="UP000305131"/>
    </source>
</evidence>
<proteinExistence type="predicted"/>
<evidence type="ECO:0000313" key="2">
    <source>
        <dbReference type="EMBL" id="TLX41688.1"/>
    </source>
</evidence>
<dbReference type="GeneID" id="95775018"/>
<dbReference type="AlphaFoldDB" id="A0A6C1KBM3"/>
<name>A0A6C1KBM3_XANAU</name>
<comment type="caution">
    <text evidence="2">The sequence shown here is derived from an EMBL/GenBank/DDBJ whole genome shotgun (WGS) entry which is preliminary data.</text>
</comment>
<dbReference type="RefSeq" id="WP_138400555.1">
    <property type="nucleotide sequence ID" value="NZ_JBAFVI010000005.1"/>
</dbReference>
<feature type="compositionally biased region" description="Basic and acidic residues" evidence="1">
    <location>
        <begin position="77"/>
        <end position="93"/>
    </location>
</feature>
<dbReference type="Proteomes" id="UP000305131">
    <property type="component" value="Unassembled WGS sequence"/>
</dbReference>
<protein>
    <submittedName>
        <fullName evidence="2">Uncharacterized protein</fullName>
    </submittedName>
</protein>
<feature type="region of interest" description="Disordered" evidence="1">
    <location>
        <begin position="72"/>
        <end position="93"/>
    </location>
</feature>
<evidence type="ECO:0000256" key="1">
    <source>
        <dbReference type="SAM" id="MobiDB-lite"/>
    </source>
</evidence>